<keyword evidence="2" id="KW-0378">Hydrolase</keyword>
<feature type="domain" description="Thioesterase" evidence="3">
    <location>
        <begin position="74"/>
        <end position="152"/>
    </location>
</feature>
<dbReference type="OrthoDB" id="2831072at2759"/>
<proteinExistence type="inferred from homology"/>
<dbReference type="InterPro" id="IPR003736">
    <property type="entry name" value="PAAI_dom"/>
</dbReference>
<reference evidence="4" key="1">
    <citation type="journal article" date="2020" name="bioRxiv">
        <title>Whole genome comparisons of ergot fungi reveals the divergence and evolution of species within the genus Claviceps are the result of varying mechanisms driving genome evolution and host range expansion.</title>
        <authorList>
            <person name="Wyka S.A."/>
            <person name="Mondo S.J."/>
            <person name="Liu M."/>
            <person name="Dettman J."/>
            <person name="Nalam V."/>
            <person name="Broders K.D."/>
        </authorList>
    </citation>
    <scope>NUCLEOTIDE SEQUENCE</scope>
    <source>
        <strain evidence="4">CCC 489</strain>
    </source>
</reference>
<dbReference type="Proteomes" id="UP000811619">
    <property type="component" value="Unassembled WGS sequence"/>
</dbReference>
<sequence>MADGQDTDWPQNHVGRVVQELQAWLTKDDDERWRAGQWMSTLLPHLNVISADPGTPARVSFSFTCLDSHCNRLGNLHGGAAATLFDLCTTLPLVLISKPGFWQFLGVTRNLNVSYFRPVPMGEEVILDAEVIQVGKRLATMKGVMKRKRDGEIVSICEHLKANIDPEPKI</sequence>
<dbReference type="PANTHER" id="PTHR21660">
    <property type="entry name" value="THIOESTERASE SUPERFAMILY MEMBER-RELATED"/>
    <property type="match status" value="1"/>
</dbReference>
<evidence type="ECO:0000313" key="5">
    <source>
        <dbReference type="Proteomes" id="UP000811619"/>
    </source>
</evidence>
<dbReference type="PANTHER" id="PTHR21660:SF1">
    <property type="entry name" value="ACYL-COENZYME A THIOESTERASE 13"/>
    <property type="match status" value="1"/>
</dbReference>
<name>A0A8K0JET5_9HYPO</name>
<dbReference type="NCBIfam" id="TIGR00369">
    <property type="entry name" value="unchar_dom_1"/>
    <property type="match status" value="1"/>
</dbReference>
<dbReference type="Gene3D" id="3.10.129.10">
    <property type="entry name" value="Hotdog Thioesterase"/>
    <property type="match status" value="1"/>
</dbReference>
<dbReference type="InterPro" id="IPR006683">
    <property type="entry name" value="Thioestr_dom"/>
</dbReference>
<evidence type="ECO:0000313" key="4">
    <source>
        <dbReference type="EMBL" id="KAG5930222.1"/>
    </source>
</evidence>
<dbReference type="InterPro" id="IPR029069">
    <property type="entry name" value="HotDog_dom_sf"/>
</dbReference>
<evidence type="ECO:0000259" key="3">
    <source>
        <dbReference type="Pfam" id="PF03061"/>
    </source>
</evidence>
<dbReference type="SUPFAM" id="SSF54637">
    <property type="entry name" value="Thioesterase/thiol ester dehydrase-isomerase"/>
    <property type="match status" value="1"/>
</dbReference>
<dbReference type="EMBL" id="SRPY01000021">
    <property type="protein sequence ID" value="KAG5930222.1"/>
    <property type="molecule type" value="Genomic_DNA"/>
</dbReference>
<evidence type="ECO:0000256" key="1">
    <source>
        <dbReference type="ARBA" id="ARBA00008324"/>
    </source>
</evidence>
<dbReference type="InterPro" id="IPR039298">
    <property type="entry name" value="ACOT13"/>
</dbReference>
<comment type="caution">
    <text evidence="4">The sequence shown here is derived from an EMBL/GenBank/DDBJ whole genome shotgun (WGS) entry which is preliminary data.</text>
</comment>
<accession>A0A8K0JET5</accession>
<organism evidence="4 5">
    <name type="scientific">Claviceps africana</name>
    <dbReference type="NCBI Taxonomy" id="83212"/>
    <lineage>
        <taxon>Eukaryota</taxon>
        <taxon>Fungi</taxon>
        <taxon>Dikarya</taxon>
        <taxon>Ascomycota</taxon>
        <taxon>Pezizomycotina</taxon>
        <taxon>Sordariomycetes</taxon>
        <taxon>Hypocreomycetidae</taxon>
        <taxon>Hypocreales</taxon>
        <taxon>Clavicipitaceae</taxon>
        <taxon>Claviceps</taxon>
    </lineage>
</organism>
<protein>
    <recommendedName>
        <fullName evidence="3">Thioesterase domain-containing protein</fullName>
    </recommendedName>
</protein>
<comment type="similarity">
    <text evidence="1">Belongs to the thioesterase PaaI family.</text>
</comment>
<gene>
    <name evidence="4" type="ORF">E4U42_002624</name>
</gene>
<keyword evidence="5" id="KW-1185">Reference proteome</keyword>
<dbReference type="GO" id="GO:0047617">
    <property type="term" value="F:fatty acyl-CoA hydrolase activity"/>
    <property type="evidence" value="ECO:0007669"/>
    <property type="project" value="InterPro"/>
</dbReference>
<evidence type="ECO:0000256" key="2">
    <source>
        <dbReference type="ARBA" id="ARBA00022801"/>
    </source>
</evidence>
<dbReference type="Pfam" id="PF03061">
    <property type="entry name" value="4HBT"/>
    <property type="match status" value="1"/>
</dbReference>
<dbReference type="CDD" id="cd03443">
    <property type="entry name" value="PaaI_thioesterase"/>
    <property type="match status" value="1"/>
</dbReference>
<dbReference type="AlphaFoldDB" id="A0A8K0JET5"/>